<dbReference type="GO" id="GO:0016787">
    <property type="term" value="F:hydrolase activity"/>
    <property type="evidence" value="ECO:0007669"/>
    <property type="project" value="UniProtKB-KW"/>
</dbReference>
<dbReference type="EC" id="3.1.3.3" evidence="4"/>
<dbReference type="SMART" id="SM00091">
    <property type="entry name" value="PAS"/>
    <property type="match status" value="2"/>
</dbReference>
<dbReference type="RefSeq" id="WP_052412569.1">
    <property type="nucleotide sequence ID" value="NZ_CP094298.1"/>
</dbReference>
<dbReference type="InterPro" id="IPR001610">
    <property type="entry name" value="PAC"/>
</dbReference>
<dbReference type="CDD" id="cd00130">
    <property type="entry name" value="PAS"/>
    <property type="match status" value="2"/>
</dbReference>
<dbReference type="Gene3D" id="3.60.40.10">
    <property type="entry name" value="PPM-type phosphatase domain"/>
    <property type="match status" value="1"/>
</dbReference>
<dbReference type="CDD" id="cd16936">
    <property type="entry name" value="HATPase_RsbW-like"/>
    <property type="match status" value="1"/>
</dbReference>
<dbReference type="InterPro" id="IPR000700">
    <property type="entry name" value="PAS-assoc_C"/>
</dbReference>
<gene>
    <name evidence="4" type="primary">rsbU2</name>
    <name evidence="4" type="ORF">SRIMR7_01055</name>
</gene>
<dbReference type="InterPro" id="IPR013767">
    <property type="entry name" value="PAS_fold"/>
</dbReference>
<evidence type="ECO:0000256" key="1">
    <source>
        <dbReference type="ARBA" id="ARBA00022801"/>
    </source>
</evidence>
<dbReference type="Pfam" id="PF13581">
    <property type="entry name" value="HATPase_c_2"/>
    <property type="match status" value="1"/>
</dbReference>
<dbReference type="Gene3D" id="3.30.565.10">
    <property type="entry name" value="Histidine kinase-like ATPase, C-terminal domain"/>
    <property type="match status" value="1"/>
</dbReference>
<dbReference type="InterPro" id="IPR003594">
    <property type="entry name" value="HATPase_dom"/>
</dbReference>
<dbReference type="PROSITE" id="PS50113">
    <property type="entry name" value="PAC"/>
    <property type="match status" value="2"/>
</dbReference>
<dbReference type="InterPro" id="IPR036890">
    <property type="entry name" value="HATPase_C_sf"/>
</dbReference>
<dbReference type="InterPro" id="IPR036457">
    <property type="entry name" value="PPM-type-like_dom_sf"/>
</dbReference>
<dbReference type="EMBL" id="CP094298">
    <property type="protein sequence ID" value="UNZ00722.1"/>
    <property type="molecule type" value="Genomic_DNA"/>
</dbReference>
<keyword evidence="1 4" id="KW-0378">Hydrolase</keyword>
<dbReference type="Gene3D" id="3.30.450.20">
    <property type="entry name" value="PAS domain"/>
    <property type="match status" value="2"/>
</dbReference>
<proteinExistence type="predicted"/>
<reference evidence="4 5" key="1">
    <citation type="submission" date="2022-03" db="EMBL/GenBank/DDBJ databases">
        <title>Complete genome of Streptomyces rimosus ssp. rimosus R7 (=ATCC 10970).</title>
        <authorList>
            <person name="Beganovic S."/>
            <person name="Ruckert C."/>
            <person name="Busche T."/>
            <person name="Kalinowski J."/>
            <person name="Wittmann C."/>
        </authorList>
    </citation>
    <scope>NUCLEOTIDE SEQUENCE [LARGE SCALE GENOMIC DNA]</scope>
    <source>
        <strain evidence="4 5">R7</strain>
    </source>
</reference>
<protein>
    <submittedName>
        <fullName evidence="4">Phosphoserine phosphatase RsbU</fullName>
        <ecNumber evidence="4">3.1.3.3</ecNumber>
    </submittedName>
</protein>
<dbReference type="InterPro" id="IPR000014">
    <property type="entry name" value="PAS"/>
</dbReference>
<accession>A0ABY3YSK5</accession>
<evidence type="ECO:0000259" key="3">
    <source>
        <dbReference type="PROSITE" id="PS50113"/>
    </source>
</evidence>
<keyword evidence="5" id="KW-1185">Reference proteome</keyword>
<dbReference type="InterPro" id="IPR035965">
    <property type="entry name" value="PAS-like_dom_sf"/>
</dbReference>
<dbReference type="Pfam" id="PF07228">
    <property type="entry name" value="SpoIIE"/>
    <property type="match status" value="1"/>
</dbReference>
<dbReference type="SMART" id="SM00086">
    <property type="entry name" value="PAC"/>
    <property type="match status" value="2"/>
</dbReference>
<dbReference type="PANTHER" id="PTHR43156:SF2">
    <property type="entry name" value="STAGE II SPORULATION PROTEIN E"/>
    <property type="match status" value="1"/>
</dbReference>
<dbReference type="SMART" id="SM00331">
    <property type="entry name" value="PP2C_SIG"/>
    <property type="match status" value="1"/>
</dbReference>
<dbReference type="PROSITE" id="PS50112">
    <property type="entry name" value="PAS"/>
    <property type="match status" value="2"/>
</dbReference>
<feature type="domain" description="PAS" evidence="2">
    <location>
        <begin position="135"/>
        <end position="205"/>
    </location>
</feature>
<dbReference type="SUPFAM" id="SSF55785">
    <property type="entry name" value="PYP-like sensor domain (PAS domain)"/>
    <property type="match status" value="2"/>
</dbReference>
<dbReference type="NCBIfam" id="TIGR00229">
    <property type="entry name" value="sensory_box"/>
    <property type="match status" value="2"/>
</dbReference>
<feature type="domain" description="PAC" evidence="3">
    <location>
        <begin position="86"/>
        <end position="138"/>
    </location>
</feature>
<dbReference type="PANTHER" id="PTHR43156">
    <property type="entry name" value="STAGE II SPORULATION PROTEIN E-RELATED"/>
    <property type="match status" value="1"/>
</dbReference>
<dbReference type="Pfam" id="PF00989">
    <property type="entry name" value="PAS"/>
    <property type="match status" value="2"/>
</dbReference>
<dbReference type="InterPro" id="IPR052016">
    <property type="entry name" value="Bact_Sigma-Reg"/>
</dbReference>
<dbReference type="SUPFAM" id="SSF55874">
    <property type="entry name" value="ATPase domain of HSP90 chaperone/DNA topoisomerase II/histidine kinase"/>
    <property type="match status" value="1"/>
</dbReference>
<sequence length="641" mass="69158">MTAMEALRNAAGEQGLFRGLVESSQDAILIKTLDGQVTFWNAAAQRLYGYRAQEVVGRHIGLLIPPDLKDEEADLLERIGRGERIEHYETRRTTSDGRVLDVDVSLWPIRTRQGVVNAACSLTRDIGERKRSEARIDELAVVVESSQDAILIKTLDGQVTFWNAAAQRLYGYRAQEVVGRHIGLLIPPDLKDEEADLLERIGRGERIEHYETRRTTSDGRVLDVDVTLWPIRNRNGVITGACSTVRDITERKKAERELAELYAQQRHIALALRLMGASEQIPGARAATRYLPSTQGQGVGGDWLDLIDLGAGRVGVIIGDVMGRGLDAAVVMGQLRSAARALALAGTPPCELIQTLDTFTRGLPEQFVTCTYLEADPALGEVTACSAGHLPVWLVAPDGTVSALPVPTGIPLGVGGVPHQQVRLPLRAGTTLALYTDGLVETPHSDIDAQLDLLTATLREVFATTPDLEGAADRVLHTMLPGTATYADDVTLLLVGFPAAPLDTTTAELAGRPSSVPEGRHFLRRTLRWWGLTALADTALLLVSELLTNAVRHAPGPLALRVWYSARELGVEVSDGSTPRPRARLADNAEENGRGLMLVEALADAWGTRPGPTGKTVWFTLLTAAAQTAGTPPRDPAGLSG</sequence>
<dbReference type="Proteomes" id="UP000829494">
    <property type="component" value="Chromosome"/>
</dbReference>
<feature type="domain" description="PAS" evidence="2">
    <location>
        <begin position="13"/>
        <end position="83"/>
    </location>
</feature>
<dbReference type="InterPro" id="IPR001932">
    <property type="entry name" value="PPM-type_phosphatase-like_dom"/>
</dbReference>
<feature type="domain" description="PAC" evidence="3">
    <location>
        <begin position="208"/>
        <end position="260"/>
    </location>
</feature>
<evidence type="ECO:0000313" key="4">
    <source>
        <dbReference type="EMBL" id="UNZ00722.1"/>
    </source>
</evidence>
<name>A0ABY3YSK5_STRRM</name>
<organism evidence="4 5">
    <name type="scientific">Streptomyces rimosus subsp. rimosus</name>
    <dbReference type="NCBI Taxonomy" id="132474"/>
    <lineage>
        <taxon>Bacteria</taxon>
        <taxon>Bacillati</taxon>
        <taxon>Actinomycetota</taxon>
        <taxon>Actinomycetes</taxon>
        <taxon>Kitasatosporales</taxon>
        <taxon>Streptomycetaceae</taxon>
        <taxon>Streptomyces</taxon>
    </lineage>
</organism>
<evidence type="ECO:0000313" key="5">
    <source>
        <dbReference type="Proteomes" id="UP000829494"/>
    </source>
</evidence>
<evidence type="ECO:0000259" key="2">
    <source>
        <dbReference type="PROSITE" id="PS50112"/>
    </source>
</evidence>
<dbReference type="GeneID" id="66860198"/>